<name>A0A165CYN8_EXIGL</name>
<keyword evidence="2" id="KW-1133">Transmembrane helix</keyword>
<feature type="region of interest" description="Disordered" evidence="1">
    <location>
        <begin position="63"/>
        <end position="92"/>
    </location>
</feature>
<organism evidence="3 4">
    <name type="scientific">Exidia glandulosa HHB12029</name>
    <dbReference type="NCBI Taxonomy" id="1314781"/>
    <lineage>
        <taxon>Eukaryota</taxon>
        <taxon>Fungi</taxon>
        <taxon>Dikarya</taxon>
        <taxon>Basidiomycota</taxon>
        <taxon>Agaricomycotina</taxon>
        <taxon>Agaricomycetes</taxon>
        <taxon>Auriculariales</taxon>
        <taxon>Exidiaceae</taxon>
        <taxon>Exidia</taxon>
    </lineage>
</organism>
<dbReference type="Proteomes" id="UP000077266">
    <property type="component" value="Unassembled WGS sequence"/>
</dbReference>
<keyword evidence="2" id="KW-0472">Membrane</keyword>
<sequence>MSVRPPLVVVIVPAVLCAALLVFLVAVSVVCRRHERLIARTMARPARRDRVLNDAVDLEIIGGAGGGDAVENPPPAYVPGDPATETPPQYMP</sequence>
<evidence type="ECO:0000313" key="4">
    <source>
        <dbReference type="Proteomes" id="UP000077266"/>
    </source>
</evidence>
<evidence type="ECO:0000256" key="1">
    <source>
        <dbReference type="SAM" id="MobiDB-lite"/>
    </source>
</evidence>
<protein>
    <submittedName>
        <fullName evidence="3">Uncharacterized protein</fullName>
    </submittedName>
</protein>
<accession>A0A165CYN8</accession>
<dbReference type="EMBL" id="KV426271">
    <property type="protein sequence ID" value="KZV83447.1"/>
    <property type="molecule type" value="Genomic_DNA"/>
</dbReference>
<keyword evidence="4" id="KW-1185">Reference proteome</keyword>
<evidence type="ECO:0000256" key="2">
    <source>
        <dbReference type="SAM" id="Phobius"/>
    </source>
</evidence>
<gene>
    <name evidence="3" type="ORF">EXIGLDRAFT_777573</name>
</gene>
<dbReference type="InParanoid" id="A0A165CYN8"/>
<dbReference type="AlphaFoldDB" id="A0A165CYN8"/>
<keyword evidence="2" id="KW-0812">Transmembrane</keyword>
<feature type="transmembrane region" description="Helical" evidence="2">
    <location>
        <begin position="6"/>
        <end position="31"/>
    </location>
</feature>
<evidence type="ECO:0000313" key="3">
    <source>
        <dbReference type="EMBL" id="KZV83447.1"/>
    </source>
</evidence>
<proteinExistence type="predicted"/>
<reference evidence="3 4" key="1">
    <citation type="journal article" date="2016" name="Mol. Biol. Evol.">
        <title>Comparative Genomics of Early-Diverging Mushroom-Forming Fungi Provides Insights into the Origins of Lignocellulose Decay Capabilities.</title>
        <authorList>
            <person name="Nagy L.G."/>
            <person name="Riley R."/>
            <person name="Tritt A."/>
            <person name="Adam C."/>
            <person name="Daum C."/>
            <person name="Floudas D."/>
            <person name="Sun H."/>
            <person name="Yadav J.S."/>
            <person name="Pangilinan J."/>
            <person name="Larsson K.H."/>
            <person name="Matsuura K."/>
            <person name="Barry K."/>
            <person name="Labutti K."/>
            <person name="Kuo R."/>
            <person name="Ohm R.A."/>
            <person name="Bhattacharya S.S."/>
            <person name="Shirouzu T."/>
            <person name="Yoshinaga Y."/>
            <person name="Martin F.M."/>
            <person name="Grigoriev I.V."/>
            <person name="Hibbett D.S."/>
        </authorList>
    </citation>
    <scope>NUCLEOTIDE SEQUENCE [LARGE SCALE GENOMIC DNA]</scope>
    <source>
        <strain evidence="3 4">HHB12029</strain>
    </source>
</reference>